<protein>
    <submittedName>
        <fullName evidence="1">Flagellin lysine-N-methylase</fullName>
        <ecNumber evidence="1">2.1.1.-</ecNumber>
    </submittedName>
</protein>
<dbReference type="EC" id="2.1.1.-" evidence="1"/>
<keyword evidence="1" id="KW-0489">Methyltransferase</keyword>
<dbReference type="AlphaFoldDB" id="A0A9D0ZTH2"/>
<reference evidence="1" key="1">
    <citation type="submission" date="2020-10" db="EMBL/GenBank/DDBJ databases">
        <authorList>
            <person name="Gilroy R."/>
        </authorList>
    </citation>
    <scope>NUCLEOTIDE SEQUENCE</scope>
    <source>
        <strain evidence="1">ChiSjej3B21-11622</strain>
    </source>
</reference>
<proteinExistence type="predicted"/>
<name>A0A9D0ZTH2_9FIRM</name>
<dbReference type="EMBL" id="DVFT01000051">
    <property type="protein sequence ID" value="HIQ95657.1"/>
    <property type="molecule type" value="Genomic_DNA"/>
</dbReference>
<dbReference type="InterPro" id="IPR005358">
    <property type="entry name" value="Puta_zinc/iron-chelating_dom"/>
</dbReference>
<organism evidence="1 2">
    <name type="scientific">Candidatus Limivivens merdigallinarum</name>
    <dbReference type="NCBI Taxonomy" id="2840859"/>
    <lineage>
        <taxon>Bacteria</taxon>
        <taxon>Bacillati</taxon>
        <taxon>Bacillota</taxon>
        <taxon>Clostridia</taxon>
        <taxon>Lachnospirales</taxon>
        <taxon>Lachnospiraceae</taxon>
        <taxon>Lachnospiraceae incertae sedis</taxon>
        <taxon>Candidatus Limivivens</taxon>
    </lineage>
</organism>
<dbReference type="Proteomes" id="UP000886886">
    <property type="component" value="Unassembled WGS sequence"/>
</dbReference>
<sequence length="366" mass="43053">MVYRRSTDYEKFACLAGKCPDTCCGGWNVGIEEESLEWYASMEGELGKRIRSAIDWEEECFIQKDGHCVLMDKEGLCPIHRELGGDALPDTCREYPRHVEEYENVREYSLSLSCPEAARMLLEKEEKMSFYEEEDESGEEFEEFDQELFGELRKAREVFLKILQNRNVSVETRINTFLRLASELQNCVDEDKLEEMEAILENFREAKRSIEGRAEYDGKRVDYAVFYEMDWLRPQWGELVEDTWKGLFAKGEEEYGRLWEAFHGDKEREARLELMREQLLAAYVDLYVCGAVYDGELFSKAALAVFSTRWIEEFLLFRFSVSEKNFSLLEEASVVTYRFAREVEHSDNNLLLLEDWAKSRIMVQKI</sequence>
<keyword evidence="1" id="KW-0969">Cilium</keyword>
<dbReference type="GO" id="GO:0032259">
    <property type="term" value="P:methylation"/>
    <property type="evidence" value="ECO:0007669"/>
    <property type="project" value="UniProtKB-KW"/>
</dbReference>
<evidence type="ECO:0000313" key="2">
    <source>
        <dbReference type="Proteomes" id="UP000886886"/>
    </source>
</evidence>
<dbReference type="Pfam" id="PF03692">
    <property type="entry name" value="CxxCxxCC"/>
    <property type="match status" value="1"/>
</dbReference>
<keyword evidence="1" id="KW-0282">Flagellum</keyword>
<evidence type="ECO:0000313" key="1">
    <source>
        <dbReference type="EMBL" id="HIQ95657.1"/>
    </source>
</evidence>
<accession>A0A9D0ZTH2</accession>
<comment type="caution">
    <text evidence="1">The sequence shown here is derived from an EMBL/GenBank/DDBJ whole genome shotgun (WGS) entry which is preliminary data.</text>
</comment>
<gene>
    <name evidence="1" type="primary">fliB</name>
    <name evidence="1" type="ORF">IAB26_03750</name>
</gene>
<dbReference type="NCBIfam" id="NF038110">
    <property type="entry name" value="Lys_methyl_FliB"/>
    <property type="match status" value="1"/>
</dbReference>
<keyword evidence="1" id="KW-0966">Cell projection</keyword>
<keyword evidence="1" id="KW-0808">Transferase</keyword>
<reference evidence="1" key="2">
    <citation type="journal article" date="2021" name="PeerJ">
        <title>Extensive microbial diversity within the chicken gut microbiome revealed by metagenomics and culture.</title>
        <authorList>
            <person name="Gilroy R."/>
            <person name="Ravi A."/>
            <person name="Getino M."/>
            <person name="Pursley I."/>
            <person name="Horton D.L."/>
            <person name="Alikhan N.F."/>
            <person name="Baker D."/>
            <person name="Gharbi K."/>
            <person name="Hall N."/>
            <person name="Watson M."/>
            <person name="Adriaenssens E.M."/>
            <person name="Foster-Nyarko E."/>
            <person name="Jarju S."/>
            <person name="Secka A."/>
            <person name="Antonio M."/>
            <person name="Oren A."/>
            <person name="Chaudhuri R.R."/>
            <person name="La Ragione R."/>
            <person name="Hildebrand F."/>
            <person name="Pallen M.J."/>
        </authorList>
    </citation>
    <scope>NUCLEOTIDE SEQUENCE</scope>
    <source>
        <strain evidence="1">ChiSjej3B21-11622</strain>
    </source>
</reference>
<dbReference type="GO" id="GO:0008168">
    <property type="term" value="F:methyltransferase activity"/>
    <property type="evidence" value="ECO:0007669"/>
    <property type="project" value="UniProtKB-KW"/>
</dbReference>